<evidence type="ECO:0000313" key="3">
    <source>
        <dbReference type="Proteomes" id="UP001187734"/>
    </source>
</evidence>
<keyword evidence="1" id="KW-0812">Transmembrane</keyword>
<gene>
    <name evidence="2" type="ORF">FTOL_13789</name>
</gene>
<proteinExistence type="predicted"/>
<name>A0AAE8SQJ9_9HYPO</name>
<organism evidence="2 3">
    <name type="scientific">Fusarium torulosum</name>
    <dbReference type="NCBI Taxonomy" id="33205"/>
    <lineage>
        <taxon>Eukaryota</taxon>
        <taxon>Fungi</taxon>
        <taxon>Dikarya</taxon>
        <taxon>Ascomycota</taxon>
        <taxon>Pezizomycotina</taxon>
        <taxon>Sordariomycetes</taxon>
        <taxon>Hypocreomycetidae</taxon>
        <taxon>Hypocreales</taxon>
        <taxon>Nectriaceae</taxon>
        <taxon>Fusarium</taxon>
    </lineage>
</organism>
<dbReference type="Proteomes" id="UP001187734">
    <property type="component" value="Unassembled WGS sequence"/>
</dbReference>
<feature type="transmembrane region" description="Helical" evidence="1">
    <location>
        <begin position="19"/>
        <end position="40"/>
    </location>
</feature>
<sequence>MPPNAIIISRKRIATYHRLICVSATSIIIVVAVIVLILEFPSFDILIIYFEVLSISFCIEFLACLRIERVINELVAERTQVTSLSFHGRPNSL</sequence>
<protein>
    <submittedName>
        <fullName evidence="2">Uncharacterized protein</fullName>
    </submittedName>
</protein>
<dbReference type="AlphaFoldDB" id="A0AAE8SQJ9"/>
<evidence type="ECO:0000256" key="1">
    <source>
        <dbReference type="SAM" id="Phobius"/>
    </source>
</evidence>
<keyword evidence="3" id="KW-1185">Reference proteome</keyword>
<dbReference type="EMBL" id="ONZP01001045">
    <property type="protein sequence ID" value="SPJ92824.1"/>
    <property type="molecule type" value="Genomic_DNA"/>
</dbReference>
<feature type="transmembrane region" description="Helical" evidence="1">
    <location>
        <begin position="46"/>
        <end position="65"/>
    </location>
</feature>
<comment type="caution">
    <text evidence="2">The sequence shown here is derived from an EMBL/GenBank/DDBJ whole genome shotgun (WGS) entry which is preliminary data.</text>
</comment>
<evidence type="ECO:0000313" key="2">
    <source>
        <dbReference type="EMBL" id="SPJ92824.1"/>
    </source>
</evidence>
<keyword evidence="1" id="KW-1133">Transmembrane helix</keyword>
<accession>A0AAE8SQJ9</accession>
<reference evidence="2" key="1">
    <citation type="submission" date="2018-03" db="EMBL/GenBank/DDBJ databases">
        <authorList>
            <person name="Guldener U."/>
        </authorList>
    </citation>
    <scope>NUCLEOTIDE SEQUENCE</scope>
</reference>
<keyword evidence="1" id="KW-0472">Membrane</keyword>